<dbReference type="PROSITE" id="PS51186">
    <property type="entry name" value="GNAT"/>
    <property type="match status" value="1"/>
</dbReference>
<reference evidence="2 3" key="1">
    <citation type="submission" date="2017-11" db="EMBL/GenBank/DDBJ databases">
        <title>Genomic Encyclopedia of Archaeal and Bacterial Type Strains, Phase II (KMG-II): From Individual Species to Whole Genera.</title>
        <authorList>
            <person name="Goeker M."/>
        </authorList>
    </citation>
    <scope>NUCLEOTIDE SEQUENCE [LARGE SCALE GENOMIC DNA]</scope>
    <source>
        <strain evidence="2 3">DSM 25478</strain>
    </source>
</reference>
<sequence>MPRDVDSPDESCAQARVESSTAPRWRVRVAQAADADAIARVHHACWVETYTGLVPEEFWQRGTLESRQRMWTAILGTPAAPRDPQDERAIVAEVVPASGVADIVGFALAGPARPDDMTRTTVAERQLSALYLLKTHHGTGIGQALLDAALPDTASIQLGVVEDNPRAVAFYTRNGFVPDGARGRLDWFGGLTEIRMVRAAR</sequence>
<protein>
    <submittedName>
        <fullName evidence="2">Acetyltransferase (GNAT) family protein</fullName>
    </submittedName>
</protein>
<gene>
    <name evidence="2" type="ORF">CLV28_1739</name>
</gene>
<keyword evidence="3" id="KW-1185">Reference proteome</keyword>
<dbReference type="InterPro" id="IPR000182">
    <property type="entry name" value="GNAT_dom"/>
</dbReference>
<accession>A0A2M9CQY3</accession>
<name>A0A2M9CQY3_9CELL</name>
<dbReference type="Proteomes" id="UP000231693">
    <property type="component" value="Unassembled WGS sequence"/>
</dbReference>
<keyword evidence="2" id="KW-0808">Transferase</keyword>
<feature type="domain" description="N-acetyltransferase" evidence="1">
    <location>
        <begin position="25"/>
        <end position="201"/>
    </location>
</feature>
<evidence type="ECO:0000313" key="2">
    <source>
        <dbReference type="EMBL" id="PJJ74245.1"/>
    </source>
</evidence>
<dbReference type="GO" id="GO:0016747">
    <property type="term" value="F:acyltransferase activity, transferring groups other than amino-acyl groups"/>
    <property type="evidence" value="ECO:0007669"/>
    <property type="project" value="InterPro"/>
</dbReference>
<evidence type="ECO:0000313" key="3">
    <source>
        <dbReference type="Proteomes" id="UP000231693"/>
    </source>
</evidence>
<comment type="caution">
    <text evidence="2">The sequence shown here is derived from an EMBL/GenBank/DDBJ whole genome shotgun (WGS) entry which is preliminary data.</text>
</comment>
<organism evidence="2 3">
    <name type="scientific">Sediminihabitans luteus</name>
    <dbReference type="NCBI Taxonomy" id="1138585"/>
    <lineage>
        <taxon>Bacteria</taxon>
        <taxon>Bacillati</taxon>
        <taxon>Actinomycetota</taxon>
        <taxon>Actinomycetes</taxon>
        <taxon>Micrococcales</taxon>
        <taxon>Cellulomonadaceae</taxon>
        <taxon>Sediminihabitans</taxon>
    </lineage>
</organism>
<evidence type="ECO:0000259" key="1">
    <source>
        <dbReference type="PROSITE" id="PS51186"/>
    </source>
</evidence>
<dbReference type="Pfam" id="PF13508">
    <property type="entry name" value="Acetyltransf_7"/>
    <property type="match status" value="1"/>
</dbReference>
<dbReference type="Gene3D" id="3.40.630.30">
    <property type="match status" value="1"/>
</dbReference>
<dbReference type="InterPro" id="IPR016181">
    <property type="entry name" value="Acyl_CoA_acyltransferase"/>
</dbReference>
<dbReference type="AlphaFoldDB" id="A0A2M9CQY3"/>
<dbReference type="SUPFAM" id="SSF55729">
    <property type="entry name" value="Acyl-CoA N-acyltransferases (Nat)"/>
    <property type="match status" value="1"/>
</dbReference>
<dbReference type="EMBL" id="PGFE01000002">
    <property type="protein sequence ID" value="PJJ74245.1"/>
    <property type="molecule type" value="Genomic_DNA"/>
</dbReference>
<proteinExistence type="predicted"/>